<proteinExistence type="predicted"/>
<reference evidence="2" key="1">
    <citation type="journal article" date="2023" name="Front. Plant Sci.">
        <title>Chromosomal-level genome assembly of Melastoma candidum provides insights into trichome evolution.</title>
        <authorList>
            <person name="Zhong Y."/>
            <person name="Wu W."/>
            <person name="Sun C."/>
            <person name="Zou P."/>
            <person name="Liu Y."/>
            <person name="Dai S."/>
            <person name="Zhou R."/>
        </authorList>
    </citation>
    <scope>NUCLEOTIDE SEQUENCE [LARGE SCALE GENOMIC DNA]</scope>
</reference>
<organism evidence="1 2">
    <name type="scientific">Melastoma candidum</name>
    <dbReference type="NCBI Taxonomy" id="119954"/>
    <lineage>
        <taxon>Eukaryota</taxon>
        <taxon>Viridiplantae</taxon>
        <taxon>Streptophyta</taxon>
        <taxon>Embryophyta</taxon>
        <taxon>Tracheophyta</taxon>
        <taxon>Spermatophyta</taxon>
        <taxon>Magnoliopsida</taxon>
        <taxon>eudicotyledons</taxon>
        <taxon>Gunneridae</taxon>
        <taxon>Pentapetalae</taxon>
        <taxon>rosids</taxon>
        <taxon>malvids</taxon>
        <taxon>Myrtales</taxon>
        <taxon>Melastomataceae</taxon>
        <taxon>Melastomatoideae</taxon>
        <taxon>Melastomateae</taxon>
        <taxon>Melastoma</taxon>
    </lineage>
</organism>
<name>A0ACB9RXF8_9MYRT</name>
<evidence type="ECO:0000313" key="1">
    <source>
        <dbReference type="EMBL" id="KAI4382264.1"/>
    </source>
</evidence>
<dbReference type="Proteomes" id="UP001057402">
    <property type="component" value="Chromosome 3"/>
</dbReference>
<comment type="caution">
    <text evidence="1">The sequence shown here is derived from an EMBL/GenBank/DDBJ whole genome shotgun (WGS) entry which is preliminary data.</text>
</comment>
<gene>
    <name evidence="1" type="ORF">MLD38_008249</name>
</gene>
<keyword evidence="2" id="KW-1185">Reference proteome</keyword>
<evidence type="ECO:0000313" key="2">
    <source>
        <dbReference type="Proteomes" id="UP001057402"/>
    </source>
</evidence>
<dbReference type="EMBL" id="CM042882">
    <property type="protein sequence ID" value="KAI4382264.1"/>
    <property type="molecule type" value="Genomic_DNA"/>
</dbReference>
<accession>A0ACB9RXF8</accession>
<protein>
    <submittedName>
        <fullName evidence="1">Uncharacterized protein</fullName>
    </submittedName>
</protein>
<sequence>MAEEECKRVVLVKFKEGVDAEKLLLELMEKFCEIDVIQSLEWGQDVGGPETLRRGFTHAFIMTFKNKEDIKEFISHPIHRERIPLLAEVTDEKIIIDFLPVIVKALSR</sequence>